<name>A0ABR1KT91_9PEZI</name>
<dbReference type="EMBL" id="JBBPHU010000003">
    <property type="protein sequence ID" value="KAK7520749.1"/>
    <property type="molecule type" value="Genomic_DNA"/>
</dbReference>
<reference evidence="1 2" key="1">
    <citation type="submission" date="2024-04" db="EMBL/GenBank/DDBJ databases">
        <title>Phyllosticta paracitricarpa is synonymous to the EU quarantine fungus P. citricarpa based on phylogenomic analyses.</title>
        <authorList>
            <consortium name="Lawrence Berkeley National Laboratory"/>
            <person name="Van Ingen-Buijs V.A."/>
            <person name="Van Westerhoven A.C."/>
            <person name="Haridas S."/>
            <person name="Skiadas P."/>
            <person name="Martin F."/>
            <person name="Groenewald J.Z."/>
            <person name="Crous P.W."/>
            <person name="Seidl M.F."/>
        </authorList>
    </citation>
    <scope>NUCLEOTIDE SEQUENCE [LARGE SCALE GENOMIC DNA]</scope>
    <source>
        <strain evidence="1 2">CBS 123371</strain>
    </source>
</reference>
<sequence>MAGPFLVRRAASPSPALRTRTLTATHDTPAKSMIYSLPKIVRKLGPRVDQVLRQRSSATTVDFDDKVVPLIGNHRLGHQSSATTTYSSGRLHMQPCAPSRCSRPHMQPCGCTYRLSSLYMNISPRHLYIHSPFEFAVQSWHAGVELPQG</sequence>
<keyword evidence="2" id="KW-1185">Reference proteome</keyword>
<dbReference type="Proteomes" id="UP001363622">
    <property type="component" value="Unassembled WGS sequence"/>
</dbReference>
<evidence type="ECO:0000313" key="2">
    <source>
        <dbReference type="Proteomes" id="UP001363622"/>
    </source>
</evidence>
<gene>
    <name evidence="1" type="ORF">IWZ03DRAFT_145896</name>
</gene>
<proteinExistence type="predicted"/>
<protein>
    <submittedName>
        <fullName evidence="1">Uncharacterized protein</fullName>
    </submittedName>
</protein>
<comment type="caution">
    <text evidence="1">The sequence shown here is derived from an EMBL/GenBank/DDBJ whole genome shotgun (WGS) entry which is preliminary data.</text>
</comment>
<accession>A0ABR1KT91</accession>
<evidence type="ECO:0000313" key="1">
    <source>
        <dbReference type="EMBL" id="KAK7520749.1"/>
    </source>
</evidence>
<organism evidence="1 2">
    <name type="scientific">Phyllosticta citriasiana</name>
    <dbReference type="NCBI Taxonomy" id="595635"/>
    <lineage>
        <taxon>Eukaryota</taxon>
        <taxon>Fungi</taxon>
        <taxon>Dikarya</taxon>
        <taxon>Ascomycota</taxon>
        <taxon>Pezizomycotina</taxon>
        <taxon>Dothideomycetes</taxon>
        <taxon>Dothideomycetes incertae sedis</taxon>
        <taxon>Botryosphaeriales</taxon>
        <taxon>Phyllostictaceae</taxon>
        <taxon>Phyllosticta</taxon>
    </lineage>
</organism>